<evidence type="ECO:0000313" key="2">
    <source>
        <dbReference type="Proteomes" id="UP000011761"/>
    </source>
</evidence>
<evidence type="ECO:0000313" key="1">
    <source>
        <dbReference type="EMBL" id="EMC94350.1"/>
    </source>
</evidence>
<dbReference type="GeneID" id="19115353"/>
<gene>
    <name evidence="1" type="ORF">BAUCODRAFT_545363</name>
</gene>
<dbReference type="RefSeq" id="XP_007678266.1">
    <property type="nucleotide sequence ID" value="XM_007680076.1"/>
</dbReference>
<reference evidence="1 2" key="1">
    <citation type="journal article" date="2012" name="PLoS Pathog.">
        <title>Diverse lifestyles and strategies of plant pathogenesis encoded in the genomes of eighteen Dothideomycetes fungi.</title>
        <authorList>
            <person name="Ohm R.A."/>
            <person name="Feau N."/>
            <person name="Henrissat B."/>
            <person name="Schoch C.L."/>
            <person name="Horwitz B.A."/>
            <person name="Barry K.W."/>
            <person name="Condon B.J."/>
            <person name="Copeland A.C."/>
            <person name="Dhillon B."/>
            <person name="Glaser F."/>
            <person name="Hesse C.N."/>
            <person name="Kosti I."/>
            <person name="LaButti K."/>
            <person name="Lindquist E.A."/>
            <person name="Lucas S."/>
            <person name="Salamov A.A."/>
            <person name="Bradshaw R.E."/>
            <person name="Ciuffetti L."/>
            <person name="Hamelin R.C."/>
            <person name="Kema G.H.J."/>
            <person name="Lawrence C."/>
            <person name="Scott J.A."/>
            <person name="Spatafora J.W."/>
            <person name="Turgeon B.G."/>
            <person name="de Wit P.J.G.M."/>
            <person name="Zhong S."/>
            <person name="Goodwin S.B."/>
            <person name="Grigoriev I.V."/>
        </authorList>
    </citation>
    <scope>NUCLEOTIDE SEQUENCE [LARGE SCALE GENOMIC DNA]</scope>
    <source>
        <strain evidence="1 2">UAMH 10762</strain>
    </source>
</reference>
<dbReference type="KEGG" id="bcom:BAUCODRAFT_545363"/>
<dbReference type="HOGENOM" id="CLU_1805812_0_0_1"/>
<dbReference type="EMBL" id="KB445558">
    <property type="protein sequence ID" value="EMC94350.1"/>
    <property type="molecule type" value="Genomic_DNA"/>
</dbReference>
<dbReference type="Proteomes" id="UP000011761">
    <property type="component" value="Unassembled WGS sequence"/>
</dbReference>
<protein>
    <submittedName>
        <fullName evidence="1">Uncharacterized protein</fullName>
    </submittedName>
</protein>
<accession>M2N6E5</accession>
<name>M2N6E5_BAUPA</name>
<organism evidence="1 2">
    <name type="scientific">Baudoinia panamericana (strain UAMH 10762)</name>
    <name type="common">Angels' share fungus</name>
    <name type="synonym">Baudoinia compniacensis (strain UAMH 10762)</name>
    <dbReference type="NCBI Taxonomy" id="717646"/>
    <lineage>
        <taxon>Eukaryota</taxon>
        <taxon>Fungi</taxon>
        <taxon>Dikarya</taxon>
        <taxon>Ascomycota</taxon>
        <taxon>Pezizomycotina</taxon>
        <taxon>Dothideomycetes</taxon>
        <taxon>Dothideomycetidae</taxon>
        <taxon>Mycosphaerellales</taxon>
        <taxon>Teratosphaeriaceae</taxon>
        <taxon>Baudoinia</taxon>
    </lineage>
</organism>
<keyword evidence="2" id="KW-1185">Reference proteome</keyword>
<dbReference type="AlphaFoldDB" id="M2N6E5"/>
<proteinExistence type="predicted"/>
<sequence length="143" mass="16193">MGNENGLTHSPTLRRSSARRSLGESLQSYRCLALYIRVQIGGNGRRLCQRATNTTQTVQKLLHQSSRRYYSIDCYRLTVQDAGKAPRAHLHCGVGLAGGDGNSRTCMRDCTCTLRWLCARLHGQKRVKLSELRMRAFDEVTRH</sequence>